<dbReference type="GeneID" id="14310276"/>
<reference evidence="3" key="1">
    <citation type="submission" date="2011-12" db="EMBL/GenBank/DDBJ databases">
        <title>Complete sequence of Methanoregula formicicum SMSP.</title>
        <authorList>
            <person name="Lucas S."/>
            <person name="Han J."/>
            <person name="Lapidus A."/>
            <person name="Cheng J.-F."/>
            <person name="Goodwin L."/>
            <person name="Pitluck S."/>
            <person name="Peters L."/>
            <person name="Ovchinnikova G."/>
            <person name="Teshima H."/>
            <person name="Detter J.C."/>
            <person name="Han C."/>
            <person name="Tapia R."/>
            <person name="Land M."/>
            <person name="Hauser L."/>
            <person name="Kyrpides N."/>
            <person name="Ivanova N."/>
            <person name="Pagani I."/>
            <person name="Imachi H."/>
            <person name="Tamaki H."/>
            <person name="Sekiguchi Y."/>
            <person name="Kamagata Y."/>
            <person name="Cadillo-Quiroz H."/>
            <person name="Zinder S."/>
            <person name="Liu W.-T."/>
            <person name="Woyke T."/>
        </authorList>
    </citation>
    <scope>NUCLEOTIDE SEQUENCE [LARGE SCALE GENOMIC DNA]</scope>
    <source>
        <strain evidence="3">DSM 22288 / NBRC 105244 / SMSP</strain>
    </source>
</reference>
<accession>L0HB92</accession>
<keyword evidence="3" id="KW-1185">Reference proteome</keyword>
<reference evidence="2 3" key="2">
    <citation type="journal article" date="2014" name="Genome Announc.">
        <title>Complete Genome Sequence of Methanoregula formicica SMSPT, a Mesophilic Hydrogenotrophic Methanogen Isolated from a Methanogenic Upflow Anaerobic Sludge Blanket Reactor.</title>
        <authorList>
            <person name="Yamamoto K."/>
            <person name="Tamaki H."/>
            <person name="Cadillo-Quiroz H."/>
            <person name="Imachi H."/>
            <person name="Kyrpides N."/>
            <person name="Woyke T."/>
            <person name="Goodwin L."/>
            <person name="Zinder S.H."/>
            <person name="Kamagata Y."/>
            <person name="Liu W.T."/>
        </authorList>
    </citation>
    <scope>NUCLEOTIDE SEQUENCE [LARGE SCALE GENOMIC DNA]</scope>
    <source>
        <strain evidence="3">DSM 22288 / NBRC 105244 / SMSP</strain>
    </source>
</reference>
<dbReference type="HOGENOM" id="CLU_2271046_0_0_2"/>
<evidence type="ECO:0000256" key="1">
    <source>
        <dbReference type="SAM" id="Phobius"/>
    </source>
</evidence>
<dbReference type="KEGG" id="mfo:Metfor_0963"/>
<dbReference type="Proteomes" id="UP000010824">
    <property type="component" value="Chromosome"/>
</dbReference>
<evidence type="ECO:0000313" key="2">
    <source>
        <dbReference type="EMBL" id="AGB02017.1"/>
    </source>
</evidence>
<feature type="transmembrane region" description="Helical" evidence="1">
    <location>
        <begin position="23"/>
        <end position="43"/>
    </location>
</feature>
<keyword evidence="1" id="KW-0812">Transmembrane</keyword>
<keyword evidence="1" id="KW-0472">Membrane</keyword>
<dbReference type="EMBL" id="CP003167">
    <property type="protein sequence ID" value="AGB02017.1"/>
    <property type="molecule type" value="Genomic_DNA"/>
</dbReference>
<dbReference type="AlphaFoldDB" id="L0HB92"/>
<organism evidence="2 3">
    <name type="scientific">Methanoregula formicica (strain DSM 22288 / NBRC 105244 / SMSP)</name>
    <dbReference type="NCBI Taxonomy" id="593750"/>
    <lineage>
        <taxon>Archaea</taxon>
        <taxon>Methanobacteriati</taxon>
        <taxon>Methanobacteriota</taxon>
        <taxon>Stenosarchaea group</taxon>
        <taxon>Methanomicrobia</taxon>
        <taxon>Methanomicrobiales</taxon>
        <taxon>Methanoregulaceae</taxon>
        <taxon>Methanoregula</taxon>
    </lineage>
</organism>
<evidence type="ECO:0000313" key="3">
    <source>
        <dbReference type="Proteomes" id="UP000010824"/>
    </source>
</evidence>
<name>L0HB92_METFS</name>
<dbReference type="RefSeq" id="WP_015284981.1">
    <property type="nucleotide sequence ID" value="NC_019943.1"/>
</dbReference>
<protein>
    <submittedName>
        <fullName evidence="2">Uncharacterized protein</fullName>
    </submittedName>
</protein>
<dbReference type="STRING" id="593750.Metfor_0963"/>
<dbReference type="InParanoid" id="L0HB92"/>
<gene>
    <name evidence="2" type="ordered locus">Metfor_0963</name>
</gene>
<keyword evidence="1" id="KW-1133">Transmembrane helix</keyword>
<proteinExistence type="predicted"/>
<sequence length="102" mass="10821" precursor="true">MQQEVISLHSKAGRLVLDYGKGALLGLVLYLLLSALVFSCGLMTTPGSETPWSGPILRAVGAFFIVAYPVGDSPVHDPRCSLPWPEMKPGGAQIVGTKNLRG</sequence>